<protein>
    <submittedName>
        <fullName evidence="4">Rhodanese-like domain</fullName>
    </submittedName>
</protein>
<dbReference type="PROSITE" id="PS50206">
    <property type="entry name" value="RHODANESE_3"/>
    <property type="match status" value="1"/>
</dbReference>
<dbReference type="InterPro" id="IPR036873">
    <property type="entry name" value="Rhodanese-like_dom_sf"/>
</dbReference>
<dbReference type="RefSeq" id="XP_024576973.1">
    <property type="nucleotide sequence ID" value="XM_024726280.1"/>
</dbReference>
<dbReference type="STRING" id="4781.A0A0P1AHY4"/>
<dbReference type="Gene3D" id="3.40.250.10">
    <property type="entry name" value="Rhodanese-like domain"/>
    <property type="match status" value="1"/>
</dbReference>
<keyword evidence="1" id="KW-0175">Coiled coil</keyword>
<dbReference type="SMART" id="SM00450">
    <property type="entry name" value="RHOD"/>
    <property type="match status" value="1"/>
</dbReference>
<dbReference type="InterPro" id="IPR022111">
    <property type="entry name" value="Rhodanese_C"/>
</dbReference>
<name>A0A0P1AHY4_PLAHL</name>
<dbReference type="GeneID" id="36405845"/>
<evidence type="ECO:0000313" key="4">
    <source>
        <dbReference type="EMBL" id="CEG40604.1"/>
    </source>
</evidence>
<dbReference type="PANTHER" id="PTHR43268">
    <property type="entry name" value="THIOSULFATE SULFURTRANSFERASE/RHODANESE-LIKE DOMAIN-CONTAINING PROTEIN 2"/>
    <property type="match status" value="1"/>
</dbReference>
<dbReference type="PANTHER" id="PTHR43268:SF6">
    <property type="entry name" value="THIOSULFATE SULFURTRANSFERASE_RHODANESE-LIKE DOMAIN-CONTAINING PROTEIN 2"/>
    <property type="match status" value="1"/>
</dbReference>
<dbReference type="InterPro" id="IPR020936">
    <property type="entry name" value="TrhO"/>
</dbReference>
<feature type="compositionally biased region" description="Polar residues" evidence="2">
    <location>
        <begin position="807"/>
        <end position="817"/>
    </location>
</feature>
<dbReference type="Gene3D" id="3.30.70.100">
    <property type="match status" value="1"/>
</dbReference>
<accession>A0A0P1AHY4</accession>
<organism evidence="4 5">
    <name type="scientific">Plasmopara halstedii</name>
    <name type="common">Downy mildew of sunflower</name>
    <dbReference type="NCBI Taxonomy" id="4781"/>
    <lineage>
        <taxon>Eukaryota</taxon>
        <taxon>Sar</taxon>
        <taxon>Stramenopiles</taxon>
        <taxon>Oomycota</taxon>
        <taxon>Peronosporomycetes</taxon>
        <taxon>Peronosporales</taxon>
        <taxon>Peronosporaceae</taxon>
        <taxon>Plasmopara</taxon>
    </lineage>
</organism>
<dbReference type="CDD" id="cd01518">
    <property type="entry name" value="RHOD_YceA"/>
    <property type="match status" value="1"/>
</dbReference>
<evidence type="ECO:0000259" key="3">
    <source>
        <dbReference type="PROSITE" id="PS50206"/>
    </source>
</evidence>
<dbReference type="Pfam" id="PF17773">
    <property type="entry name" value="UPF0176_N"/>
    <property type="match status" value="1"/>
</dbReference>
<evidence type="ECO:0000256" key="2">
    <source>
        <dbReference type="SAM" id="MobiDB-lite"/>
    </source>
</evidence>
<feature type="coiled-coil region" evidence="1">
    <location>
        <begin position="317"/>
        <end position="351"/>
    </location>
</feature>
<sequence>MITAGHSVILFYKYVRVAAPLEQKQEQQELCERLGIIGRILISEEGINATLSSPSRVKIDEYISALCSHKVFAMHIEDFKHSFHEHEQPPFVGLIVKHVKEIVSTGGIVARPDMSVSDKERGYLTPQQFHEAMHEAVKDEEGTVILDVRAHKEYLVGHFENAVDPKVKNFSEYYAFLQSRVDEMKNKKVLMYCTGGIRCEKASNFLRSKGIDDVHHLKGGIHKYLETFEDGGFFRGKNFVFDKRVLMGVQKNNEVVGKCIECQTPHDEFSGRKVCTVCRDLVLVCDPCYFARHGEVHCTDHQYLKHCYVTFLQYLSRAELIKQQQALEEILANLLEDRSSSKNKRRSIRNQLNKIAERQRAIDADPKAAAAILALQPRPIHCRTCGMATCMGNCWGHYVTSILELTFLLKCGLEMPAKKSGLRSKRKTSRPSKQGKKQTVATKRKHVQKLANIGRWAEIEKLYGKQILIKAKEYTKNNHVVKTPQEIAREILVKNGLLSSASQSATMMTPTKEVKETQLATNVNKSLIDTGISMTLTKEEHERVQKRRQEALQRRKHPIGSPKILTKKQQELIEMKRREALEKRRRSRHSAMAHAQTLNINQFPVVIDPDPADDARHSLQASFCQQPPFQTSSTKITSLSNTIPRVVTPDNLLGATSNKQTRPEDFWKDFEAAAEIAQWENEHLAEAALAQSEKNIYREDNTDVLQSPLDEHVSKESFQTQHSPIPAIVSISQELAAAAEIIQWENEHGDRCDSPELEVPQYGILRTDVLEIEQNAIEASYPQQVNSKNSNGNTPIEELISTQCKIQQDTAQASAQPDSIAIADTPSRSDKKNPKCLTSPHQSPERHNPTEFIKKHFLEDKLELQVLKFLDMMLS</sequence>
<feature type="compositionally biased region" description="Basic residues" evidence="2">
    <location>
        <begin position="420"/>
        <end position="444"/>
    </location>
</feature>
<dbReference type="AlphaFoldDB" id="A0A0P1AHY4"/>
<feature type="region of interest" description="Disordered" evidence="2">
    <location>
        <begin position="807"/>
        <end position="849"/>
    </location>
</feature>
<evidence type="ECO:0000256" key="1">
    <source>
        <dbReference type="SAM" id="Coils"/>
    </source>
</evidence>
<dbReference type="OrthoDB" id="25002at2759"/>
<reference evidence="5" key="1">
    <citation type="submission" date="2014-09" db="EMBL/GenBank/DDBJ databases">
        <authorList>
            <person name="Sharma Rahul"/>
            <person name="Thines Marco"/>
        </authorList>
    </citation>
    <scope>NUCLEOTIDE SEQUENCE [LARGE SCALE GENOMIC DNA]</scope>
</reference>
<feature type="domain" description="Rhodanese" evidence="3">
    <location>
        <begin position="139"/>
        <end position="229"/>
    </location>
</feature>
<proteinExistence type="predicted"/>
<dbReference type="Pfam" id="PF00581">
    <property type="entry name" value="Rhodanese"/>
    <property type="match status" value="1"/>
</dbReference>
<evidence type="ECO:0000313" key="5">
    <source>
        <dbReference type="Proteomes" id="UP000054928"/>
    </source>
</evidence>
<dbReference type="InterPro" id="IPR001763">
    <property type="entry name" value="Rhodanese-like_dom"/>
</dbReference>
<dbReference type="InterPro" id="IPR040503">
    <property type="entry name" value="TRHO_N"/>
</dbReference>
<dbReference type="Proteomes" id="UP000054928">
    <property type="component" value="Unassembled WGS sequence"/>
</dbReference>
<dbReference type="Pfam" id="PF12368">
    <property type="entry name" value="Rhodanese_C"/>
    <property type="match status" value="1"/>
</dbReference>
<keyword evidence="5" id="KW-1185">Reference proteome</keyword>
<dbReference type="EMBL" id="CCYD01000523">
    <property type="protein sequence ID" value="CEG40604.1"/>
    <property type="molecule type" value="Genomic_DNA"/>
</dbReference>
<feature type="region of interest" description="Disordered" evidence="2">
    <location>
        <begin position="419"/>
        <end position="444"/>
    </location>
</feature>
<dbReference type="SUPFAM" id="SSF52821">
    <property type="entry name" value="Rhodanese/Cell cycle control phosphatase"/>
    <property type="match status" value="1"/>
</dbReference>